<keyword evidence="1" id="KW-0472">Membrane</keyword>
<feature type="transmembrane region" description="Helical" evidence="1">
    <location>
        <begin position="7"/>
        <end position="22"/>
    </location>
</feature>
<evidence type="ECO:0000313" key="2">
    <source>
        <dbReference type="EMBL" id="GLB52536.1"/>
    </source>
</evidence>
<feature type="transmembrane region" description="Helical" evidence="1">
    <location>
        <begin position="28"/>
        <end position="46"/>
    </location>
</feature>
<organism evidence="2 3">
    <name type="scientific">Neptunitalea chrysea</name>
    <dbReference type="NCBI Taxonomy" id="1647581"/>
    <lineage>
        <taxon>Bacteria</taxon>
        <taxon>Pseudomonadati</taxon>
        <taxon>Bacteroidota</taxon>
        <taxon>Flavobacteriia</taxon>
        <taxon>Flavobacteriales</taxon>
        <taxon>Flavobacteriaceae</taxon>
        <taxon>Neptunitalea</taxon>
    </lineage>
</organism>
<reference evidence="2" key="1">
    <citation type="submission" date="2022-07" db="EMBL/GenBank/DDBJ databases">
        <title>Taxonomy of Novel Oxalotrophic and Methylotrophic Bacteria.</title>
        <authorList>
            <person name="Sahin N."/>
            <person name="Tani A."/>
        </authorList>
    </citation>
    <scope>NUCLEOTIDE SEQUENCE</scope>
    <source>
        <strain evidence="2">AM327</strain>
    </source>
</reference>
<dbReference type="Proteomes" id="UP001143545">
    <property type="component" value="Unassembled WGS sequence"/>
</dbReference>
<evidence type="ECO:0000313" key="3">
    <source>
        <dbReference type="Proteomes" id="UP001143545"/>
    </source>
</evidence>
<evidence type="ECO:0000256" key="1">
    <source>
        <dbReference type="SAM" id="Phobius"/>
    </source>
</evidence>
<dbReference type="EMBL" id="BRVP01000009">
    <property type="protein sequence ID" value="GLB52536.1"/>
    <property type="molecule type" value="Genomic_DNA"/>
</dbReference>
<keyword evidence="1" id="KW-0812">Transmembrane</keyword>
<dbReference type="AlphaFoldDB" id="A0A9W6EV61"/>
<gene>
    <name evidence="2" type="ORF">NBRC110019_15760</name>
</gene>
<dbReference type="RefSeq" id="WP_281753868.1">
    <property type="nucleotide sequence ID" value="NZ_BRVP01000009.1"/>
</dbReference>
<comment type="caution">
    <text evidence="2">The sequence shown here is derived from an EMBL/GenBank/DDBJ whole genome shotgun (WGS) entry which is preliminary data.</text>
</comment>
<keyword evidence="3" id="KW-1185">Reference proteome</keyword>
<name>A0A9W6EV61_9FLAO</name>
<sequence>MKIARIIIFLLLTILTGVYFGLGSFTQFVYFFVVILFGTVVSGIWLTYSTLDKVKNQYLVRLLGFSVGSLMLCVATYQVKNYINQKHAENLIACIDKYKLHHSNYPESLEQLATESEEDLPQYFYKLSCHNFDYVVSNHNYILAFNIDNATYKLYNSRSKVWFIQD</sequence>
<feature type="transmembrane region" description="Helical" evidence="1">
    <location>
        <begin position="58"/>
        <end position="77"/>
    </location>
</feature>
<protein>
    <submittedName>
        <fullName evidence="2">Uncharacterized protein</fullName>
    </submittedName>
</protein>
<accession>A0A9W6EV61</accession>
<proteinExistence type="predicted"/>
<keyword evidence="1" id="KW-1133">Transmembrane helix</keyword>